<name>A0A6A6MHR5_HEVBR</name>
<evidence type="ECO:0000313" key="4">
    <source>
        <dbReference type="Proteomes" id="UP000467840"/>
    </source>
</evidence>
<evidence type="ECO:0000259" key="2">
    <source>
        <dbReference type="PROSITE" id="PS50405"/>
    </source>
</evidence>
<comment type="subcellular location">
    <subcellularLocation>
        <location evidence="1">Cytoplasm</location>
        <location evidence="1">Cytosol</location>
    </subcellularLocation>
</comment>
<proteinExistence type="inferred from homology"/>
<protein>
    <recommendedName>
        <fullName evidence="1">Glutathione S-transferase</fullName>
        <ecNumber evidence="1">2.5.1.18</ecNumber>
    </recommendedName>
</protein>
<dbReference type="GO" id="GO:0006749">
    <property type="term" value="P:glutathione metabolic process"/>
    <property type="evidence" value="ECO:0007669"/>
    <property type="project" value="TreeGrafter"/>
</dbReference>
<feature type="domain" description="GST C-terminal" evidence="2">
    <location>
        <begin position="12"/>
        <end position="138"/>
    </location>
</feature>
<reference evidence="3 4" key="1">
    <citation type="journal article" date="2020" name="Mol. Plant">
        <title>The Chromosome-Based Rubber Tree Genome Provides New Insights into Spurge Genome Evolution and Rubber Biosynthesis.</title>
        <authorList>
            <person name="Liu J."/>
            <person name="Shi C."/>
            <person name="Shi C.C."/>
            <person name="Li W."/>
            <person name="Zhang Q.J."/>
            <person name="Zhang Y."/>
            <person name="Li K."/>
            <person name="Lu H.F."/>
            <person name="Shi C."/>
            <person name="Zhu S.T."/>
            <person name="Xiao Z.Y."/>
            <person name="Nan H."/>
            <person name="Yue Y."/>
            <person name="Zhu X.G."/>
            <person name="Wu Y."/>
            <person name="Hong X.N."/>
            <person name="Fan G.Y."/>
            <person name="Tong Y."/>
            <person name="Zhang D."/>
            <person name="Mao C.L."/>
            <person name="Liu Y.L."/>
            <person name="Hao S.J."/>
            <person name="Liu W.Q."/>
            <person name="Lv M.Q."/>
            <person name="Zhang H.B."/>
            <person name="Liu Y."/>
            <person name="Hu-Tang G.R."/>
            <person name="Wang J.P."/>
            <person name="Wang J.H."/>
            <person name="Sun Y.H."/>
            <person name="Ni S.B."/>
            <person name="Chen W.B."/>
            <person name="Zhang X.C."/>
            <person name="Jiao Y.N."/>
            <person name="Eichler E.E."/>
            <person name="Li G.H."/>
            <person name="Liu X."/>
            <person name="Gao L.Z."/>
        </authorList>
    </citation>
    <scope>NUCLEOTIDE SEQUENCE [LARGE SCALE GENOMIC DNA]</scope>
    <source>
        <strain evidence="4">cv. GT1</strain>
        <tissue evidence="3">Leaf</tissue>
    </source>
</reference>
<dbReference type="GO" id="GO:0004364">
    <property type="term" value="F:glutathione transferase activity"/>
    <property type="evidence" value="ECO:0007669"/>
    <property type="project" value="UniProtKB-UniRule"/>
</dbReference>
<dbReference type="Proteomes" id="UP000467840">
    <property type="component" value="Chromosome 14"/>
</dbReference>
<organism evidence="3 4">
    <name type="scientific">Hevea brasiliensis</name>
    <name type="common">Para rubber tree</name>
    <name type="synonym">Siphonia brasiliensis</name>
    <dbReference type="NCBI Taxonomy" id="3981"/>
    <lineage>
        <taxon>Eukaryota</taxon>
        <taxon>Viridiplantae</taxon>
        <taxon>Streptophyta</taxon>
        <taxon>Embryophyta</taxon>
        <taxon>Tracheophyta</taxon>
        <taxon>Spermatophyta</taxon>
        <taxon>Magnoliopsida</taxon>
        <taxon>eudicotyledons</taxon>
        <taxon>Gunneridae</taxon>
        <taxon>Pentapetalae</taxon>
        <taxon>rosids</taxon>
        <taxon>fabids</taxon>
        <taxon>Malpighiales</taxon>
        <taxon>Euphorbiaceae</taxon>
        <taxon>Crotonoideae</taxon>
        <taxon>Micrandreae</taxon>
        <taxon>Hevea</taxon>
    </lineage>
</organism>
<accession>A0A6A6MHR5</accession>
<keyword evidence="1" id="KW-0808">Transferase</keyword>
<dbReference type="SUPFAM" id="SSF47616">
    <property type="entry name" value="GST C-terminal domain-like"/>
    <property type="match status" value="2"/>
</dbReference>
<dbReference type="AlphaFoldDB" id="A0A6A6MHR5"/>
<keyword evidence="1" id="KW-0963">Cytoplasm</keyword>
<evidence type="ECO:0000256" key="1">
    <source>
        <dbReference type="RuleBase" id="RU369102"/>
    </source>
</evidence>
<dbReference type="InterPro" id="IPR045073">
    <property type="entry name" value="Omega/Tau-like"/>
</dbReference>
<comment type="similarity">
    <text evidence="1">Belongs to the GST superfamily.</text>
</comment>
<dbReference type="Gene3D" id="1.20.1050.10">
    <property type="match status" value="2"/>
</dbReference>
<dbReference type="EC" id="2.5.1.18" evidence="1"/>
<dbReference type="PROSITE" id="PS50405">
    <property type="entry name" value="GST_CTER"/>
    <property type="match status" value="1"/>
</dbReference>
<dbReference type="InterPro" id="IPR036282">
    <property type="entry name" value="Glutathione-S-Trfase_C_sf"/>
</dbReference>
<dbReference type="PANTHER" id="PTHR11260:SF705">
    <property type="entry name" value="GLUTATHIONE TRANSFERASE"/>
    <property type="match status" value="1"/>
</dbReference>
<sequence>MRPGKNPLLPENPYDRAIARFWAKFVDEKILQIAVKFRLAKEKEKEQIIQELGEQLQFLEKELEGKEFFGDAKMAHVTLFGMWASPFSHTIQLAIKQKVILPTALKAIAAEGKAQEQMIEEVHQKLMLLENELKGKDFFGGKTSG</sequence>
<gene>
    <name evidence="3" type="ORF">GH714_027483</name>
</gene>
<dbReference type="InterPro" id="IPR010987">
    <property type="entry name" value="Glutathione-S-Trfase_C-like"/>
</dbReference>
<dbReference type="PANTHER" id="PTHR11260">
    <property type="entry name" value="GLUTATHIONE S-TRANSFERASE, GST, SUPERFAMILY, GST DOMAIN CONTAINING"/>
    <property type="match status" value="1"/>
</dbReference>
<keyword evidence="4" id="KW-1185">Reference proteome</keyword>
<comment type="caution">
    <text evidence="3">The sequence shown here is derived from an EMBL/GenBank/DDBJ whole genome shotgun (WGS) entry which is preliminary data.</text>
</comment>
<comment type="catalytic activity">
    <reaction evidence="1">
        <text>RX + glutathione = an S-substituted glutathione + a halide anion + H(+)</text>
        <dbReference type="Rhea" id="RHEA:16437"/>
        <dbReference type="ChEBI" id="CHEBI:15378"/>
        <dbReference type="ChEBI" id="CHEBI:16042"/>
        <dbReference type="ChEBI" id="CHEBI:17792"/>
        <dbReference type="ChEBI" id="CHEBI:57925"/>
        <dbReference type="ChEBI" id="CHEBI:90779"/>
        <dbReference type="EC" id="2.5.1.18"/>
    </reaction>
</comment>
<evidence type="ECO:0000313" key="3">
    <source>
        <dbReference type="EMBL" id="KAF2311938.1"/>
    </source>
</evidence>
<dbReference type="EMBL" id="JAAGAX010000006">
    <property type="protein sequence ID" value="KAF2311938.1"/>
    <property type="molecule type" value="Genomic_DNA"/>
</dbReference>
<dbReference type="GO" id="GO:0005829">
    <property type="term" value="C:cytosol"/>
    <property type="evidence" value="ECO:0007669"/>
    <property type="project" value="UniProtKB-SubCell"/>
</dbReference>
<comment type="function">
    <text evidence="1">Is involved in the conjugation of reduced glutathione to a wide number of exogenous and endogenous hydrophobic electrophiles.</text>
</comment>